<gene>
    <name evidence="1" type="ORF">SAMN04487940_1508</name>
</gene>
<evidence type="ECO:0000313" key="1">
    <source>
        <dbReference type="EMBL" id="SEK12292.1"/>
    </source>
</evidence>
<accession>A0A975ZR99</accession>
<sequence>MMHPHALGIGQRIAQLEERDVGVLRDQLLKETLVRRQLSLAAWRSLGSRSRMTFGPHLTRPPCASGR</sequence>
<evidence type="ECO:0000313" key="2">
    <source>
        <dbReference type="Proteomes" id="UP000182932"/>
    </source>
</evidence>
<protein>
    <submittedName>
        <fullName evidence="1">Uncharacterized protein</fullName>
    </submittedName>
</protein>
<dbReference type="AlphaFoldDB" id="A0A975ZR99"/>
<organism evidence="1 2">
    <name type="scientific">Marinovum algicola</name>
    <dbReference type="NCBI Taxonomy" id="42444"/>
    <lineage>
        <taxon>Bacteria</taxon>
        <taxon>Pseudomonadati</taxon>
        <taxon>Pseudomonadota</taxon>
        <taxon>Alphaproteobacteria</taxon>
        <taxon>Rhodobacterales</taxon>
        <taxon>Roseobacteraceae</taxon>
        <taxon>Marinovum</taxon>
    </lineage>
</organism>
<keyword evidence="2" id="KW-1185">Reference proteome</keyword>
<comment type="caution">
    <text evidence="1">The sequence shown here is derived from an EMBL/GenBank/DDBJ whole genome shotgun (WGS) entry which is preliminary data.</text>
</comment>
<name>A0A975ZR99_9RHOB</name>
<dbReference type="Proteomes" id="UP000182932">
    <property type="component" value="Unassembled WGS sequence"/>
</dbReference>
<proteinExistence type="predicted"/>
<reference evidence="1 2" key="1">
    <citation type="submission" date="2016-10" db="EMBL/GenBank/DDBJ databases">
        <authorList>
            <person name="Varghese N."/>
            <person name="Submissions S."/>
        </authorList>
    </citation>
    <scope>NUCLEOTIDE SEQUENCE [LARGE SCALE GENOMIC DNA]</scope>
    <source>
        <strain evidence="1 2">FF3</strain>
    </source>
</reference>
<dbReference type="EMBL" id="FNYY01000050">
    <property type="protein sequence ID" value="SEK12292.1"/>
    <property type="molecule type" value="Genomic_DNA"/>
</dbReference>